<evidence type="ECO:0000313" key="1">
    <source>
        <dbReference type="EMBL" id="OMO54093.1"/>
    </source>
</evidence>
<sequence length="33" mass="3686">MSAVVGMINLKRKLCTFPVKIKTIAIHASVKWT</sequence>
<reference evidence="2" key="1">
    <citation type="submission" date="2013-09" db="EMBL/GenBank/DDBJ databases">
        <title>Corchorus olitorius genome sequencing.</title>
        <authorList>
            <person name="Alam M."/>
            <person name="Haque M.S."/>
            <person name="Islam M.S."/>
            <person name="Emdad E.M."/>
            <person name="Islam M.M."/>
            <person name="Ahmed B."/>
            <person name="Halim A."/>
            <person name="Hossen Q.M.M."/>
            <person name="Hossain M.Z."/>
            <person name="Ahmed R."/>
            <person name="Khan M.M."/>
            <person name="Islam R."/>
            <person name="Rashid M.M."/>
            <person name="Khan S.A."/>
            <person name="Rahman M.S."/>
            <person name="Alam M."/>
            <person name="Yahiya A.S."/>
            <person name="Khan M.S."/>
            <person name="Azam M.S."/>
            <person name="Haque T."/>
            <person name="Lashkar M.Z.H."/>
            <person name="Akhand A.I."/>
            <person name="Morshed G."/>
            <person name="Roy S."/>
            <person name="Uddin K.S."/>
            <person name="Rabeya T."/>
            <person name="Hossain A.S."/>
            <person name="Chowdhury A."/>
            <person name="Snigdha A.R."/>
            <person name="Mortoza M.S."/>
            <person name="Matin S.A."/>
            <person name="Hoque S.M.E."/>
            <person name="Islam M.K."/>
            <person name="Roy D.K."/>
            <person name="Haider R."/>
            <person name="Moosa M.M."/>
            <person name="Elias S.M."/>
            <person name="Hasan A.M."/>
            <person name="Jahan S."/>
            <person name="Shafiuddin M."/>
            <person name="Mahmood N."/>
            <person name="Shommy N.S."/>
        </authorList>
    </citation>
    <scope>NUCLEOTIDE SEQUENCE [LARGE SCALE GENOMIC DNA]</scope>
    <source>
        <strain evidence="2">cv. O-4</strain>
    </source>
</reference>
<dbReference type="EMBL" id="AWUE01023344">
    <property type="protein sequence ID" value="OMO54093.1"/>
    <property type="molecule type" value="Genomic_DNA"/>
</dbReference>
<gene>
    <name evidence="1" type="ORF">COLO4_36590</name>
</gene>
<accession>A0A1R3G7P2</accession>
<keyword evidence="2" id="KW-1185">Reference proteome</keyword>
<dbReference type="Proteomes" id="UP000187203">
    <property type="component" value="Unassembled WGS sequence"/>
</dbReference>
<name>A0A1R3G7P2_9ROSI</name>
<protein>
    <submittedName>
        <fullName evidence="1">Uncharacterized protein</fullName>
    </submittedName>
</protein>
<proteinExistence type="predicted"/>
<evidence type="ECO:0000313" key="2">
    <source>
        <dbReference type="Proteomes" id="UP000187203"/>
    </source>
</evidence>
<comment type="caution">
    <text evidence="1">The sequence shown here is derived from an EMBL/GenBank/DDBJ whole genome shotgun (WGS) entry which is preliminary data.</text>
</comment>
<dbReference type="AlphaFoldDB" id="A0A1R3G7P2"/>
<organism evidence="1 2">
    <name type="scientific">Corchorus olitorius</name>
    <dbReference type="NCBI Taxonomy" id="93759"/>
    <lineage>
        <taxon>Eukaryota</taxon>
        <taxon>Viridiplantae</taxon>
        <taxon>Streptophyta</taxon>
        <taxon>Embryophyta</taxon>
        <taxon>Tracheophyta</taxon>
        <taxon>Spermatophyta</taxon>
        <taxon>Magnoliopsida</taxon>
        <taxon>eudicotyledons</taxon>
        <taxon>Gunneridae</taxon>
        <taxon>Pentapetalae</taxon>
        <taxon>rosids</taxon>
        <taxon>malvids</taxon>
        <taxon>Malvales</taxon>
        <taxon>Malvaceae</taxon>
        <taxon>Grewioideae</taxon>
        <taxon>Apeibeae</taxon>
        <taxon>Corchorus</taxon>
    </lineage>
</organism>